<dbReference type="RefSeq" id="WP_270123683.1">
    <property type="nucleotide sequence ID" value="NZ_BAAAOM010000004.1"/>
</dbReference>
<comment type="caution">
    <text evidence="2">The sequence shown here is derived from an EMBL/GenBank/DDBJ whole genome shotgun (WGS) entry which is preliminary data.</text>
</comment>
<feature type="region of interest" description="Disordered" evidence="1">
    <location>
        <begin position="1"/>
        <end position="22"/>
    </location>
</feature>
<dbReference type="AlphaFoldDB" id="A0A9X3PQ44"/>
<evidence type="ECO:0000313" key="5">
    <source>
        <dbReference type="Proteomes" id="UP001183604"/>
    </source>
</evidence>
<organism evidence="2 4">
    <name type="scientific">Glycomyces lechevalierae</name>
    <dbReference type="NCBI Taxonomy" id="256034"/>
    <lineage>
        <taxon>Bacteria</taxon>
        <taxon>Bacillati</taxon>
        <taxon>Actinomycetota</taxon>
        <taxon>Actinomycetes</taxon>
        <taxon>Glycomycetales</taxon>
        <taxon>Glycomycetaceae</taxon>
        <taxon>Glycomyces</taxon>
    </lineage>
</organism>
<sequence>MGIRTLFSRSRGSAARDSAGSGRSNGFLHVAASRFEIGVFNEQWLEYRWQLFETLALPSLDAQTEKDFVWVLGVDRDMPQQFRERLDGLAATRPYLRLLELELLDDFEPRFQRWCAETAAAQGAPYVLTTRIDNDDAVRSDLFGEIQRAARGLLESGSSLPAAITATSGYQWVPATGQGFRAYHHSHSIGTSLLEAAAEFTSVYGKNHRRLPDWVVERDGSVQHLGGDTRWWLYATTATSLVLLRTGKGLRDGTIANPGAHEIDDEALRSFGVTEAGRLRSIEEPALVEHHLELVDEGKRVDRAIKGVRAELRKEPTGPALQAKHRELHDRRKELARAWVA</sequence>
<accession>A0A9X3PQ44</accession>
<gene>
    <name evidence="3" type="ORF">J2S69_002268</name>
    <name evidence="2" type="ORF">O2L01_19485</name>
</gene>
<keyword evidence="5" id="KW-1185">Reference proteome</keyword>
<evidence type="ECO:0000313" key="4">
    <source>
        <dbReference type="Proteomes" id="UP001145799"/>
    </source>
</evidence>
<proteinExistence type="predicted"/>
<evidence type="ECO:0000256" key="1">
    <source>
        <dbReference type="SAM" id="MobiDB-lite"/>
    </source>
</evidence>
<dbReference type="EMBL" id="JAVDYD010000001">
    <property type="protein sequence ID" value="MDR7338549.1"/>
    <property type="molecule type" value="Genomic_DNA"/>
</dbReference>
<reference evidence="3 5" key="2">
    <citation type="submission" date="2023-07" db="EMBL/GenBank/DDBJ databases">
        <title>Sequencing the genomes of 1000 actinobacteria strains.</title>
        <authorList>
            <person name="Klenk H.-P."/>
        </authorList>
    </citation>
    <scope>NUCLEOTIDE SEQUENCE [LARGE SCALE GENOMIC DNA]</scope>
    <source>
        <strain evidence="3 5">DSM 44724</strain>
    </source>
</reference>
<name>A0A9X3PQ44_9ACTN</name>
<dbReference type="Proteomes" id="UP001183604">
    <property type="component" value="Unassembled WGS sequence"/>
</dbReference>
<reference evidence="2" key="1">
    <citation type="submission" date="2022-12" db="EMBL/GenBank/DDBJ databases">
        <title>Gycomyces niveus sp.nov., a novel actinomycete isolated from soil in Shouguang.</title>
        <authorList>
            <person name="Yang X."/>
        </authorList>
    </citation>
    <scope>NUCLEOTIDE SEQUENCE</scope>
    <source>
        <strain evidence="2">DSM 44724</strain>
    </source>
</reference>
<evidence type="ECO:0000313" key="2">
    <source>
        <dbReference type="EMBL" id="MDA1387187.1"/>
    </source>
</evidence>
<dbReference type="Proteomes" id="UP001145799">
    <property type="component" value="Unassembled WGS sequence"/>
</dbReference>
<protein>
    <submittedName>
        <fullName evidence="2">Glycosyltransferase</fullName>
    </submittedName>
</protein>
<dbReference type="InterPro" id="IPR021466">
    <property type="entry name" value="Put_rhamnosyl_transferase"/>
</dbReference>
<feature type="compositionally biased region" description="Low complexity" evidence="1">
    <location>
        <begin position="8"/>
        <end position="22"/>
    </location>
</feature>
<evidence type="ECO:0000313" key="3">
    <source>
        <dbReference type="EMBL" id="MDR7338549.1"/>
    </source>
</evidence>
<dbReference type="Pfam" id="PF11316">
    <property type="entry name" value="Rhamno_transf"/>
    <property type="match status" value="1"/>
</dbReference>
<dbReference type="EMBL" id="JAPZVQ010000014">
    <property type="protein sequence ID" value="MDA1387187.1"/>
    <property type="molecule type" value="Genomic_DNA"/>
</dbReference>